<comment type="catalytic activity">
    <reaction evidence="13 14">
        <text>di-trans,octa-cis-undecaprenyl diphosphate + H2O = di-trans,octa-cis-undecaprenyl phosphate + phosphate + H(+)</text>
        <dbReference type="Rhea" id="RHEA:28094"/>
        <dbReference type="ChEBI" id="CHEBI:15377"/>
        <dbReference type="ChEBI" id="CHEBI:15378"/>
        <dbReference type="ChEBI" id="CHEBI:43474"/>
        <dbReference type="ChEBI" id="CHEBI:58405"/>
        <dbReference type="ChEBI" id="CHEBI:60392"/>
        <dbReference type="EC" id="3.6.1.27"/>
    </reaction>
</comment>
<feature type="transmembrane region" description="Helical" evidence="14">
    <location>
        <begin position="38"/>
        <end position="57"/>
    </location>
</feature>
<accession>A0A410FUM8</accession>
<dbReference type="Pfam" id="PF02673">
    <property type="entry name" value="BacA"/>
    <property type="match status" value="1"/>
</dbReference>
<evidence type="ECO:0000256" key="4">
    <source>
        <dbReference type="ARBA" id="ARBA00021581"/>
    </source>
</evidence>
<evidence type="ECO:0000256" key="14">
    <source>
        <dbReference type="HAMAP-Rule" id="MF_01006"/>
    </source>
</evidence>
<organism evidence="15 16">
    <name type="scientific">Bipolaricaulis sibiricus</name>
    <dbReference type="NCBI Taxonomy" id="2501609"/>
    <lineage>
        <taxon>Bacteria</taxon>
        <taxon>Candidatus Bipolaricaulota</taxon>
        <taxon>Candidatus Bipolaricaulia</taxon>
        <taxon>Candidatus Bipolaricaulales</taxon>
        <taxon>Candidatus Bipolaricaulaceae</taxon>
        <taxon>Candidatus Bipolaricaulis</taxon>
    </lineage>
</organism>
<keyword evidence="8 14" id="KW-1133">Transmembrane helix</keyword>
<dbReference type="PANTHER" id="PTHR30622">
    <property type="entry name" value="UNDECAPRENYL-DIPHOSPHATASE"/>
    <property type="match status" value="1"/>
</dbReference>
<keyword evidence="10 14" id="KW-0046">Antibiotic resistance</keyword>
<reference evidence="16" key="1">
    <citation type="submission" date="2018-12" db="EMBL/GenBank/DDBJ databases">
        <title>Complete genome sequence of an uncultured bacterium of the candidate phylum Bipolaricaulota.</title>
        <authorList>
            <person name="Kadnikov V.V."/>
            <person name="Mardanov A.V."/>
            <person name="Beletsky A.V."/>
            <person name="Frank Y.A."/>
            <person name="Karnachuk O.V."/>
            <person name="Ravin N.V."/>
        </authorList>
    </citation>
    <scope>NUCLEOTIDE SEQUENCE [LARGE SCALE GENOMIC DNA]</scope>
</reference>
<comment type="function">
    <text evidence="14">Catalyzes the dephosphorylation of undecaprenyl diphosphate (UPP). Confers resistance to bacitracin.</text>
</comment>
<feature type="transmembrane region" description="Helical" evidence="14">
    <location>
        <begin position="211"/>
        <end position="231"/>
    </location>
</feature>
<sequence>MIRYALLGLLQGLTEFLPVSSSGHLVLARTVLGVESPGASLEAVVHLGTLCALLVYFRRDLSRLAVGLWRRGEERQSVGQLVVGTVPVVAAGLLARGAITRAFGAPVFVGAMLVVTALTLALADRRVRHVGRAGREDVTACDAVAVGVAQAVALLPGISRSGATVAMGIGRGLHPSRAARFSFLLAVPAIAGACILALLDTAAAPGFDVGGLALAGGCALLSGLVAIRLLLRVVRAGILWPFAVYCAVVGLAVVVWG</sequence>
<evidence type="ECO:0000256" key="11">
    <source>
        <dbReference type="ARBA" id="ARBA00032707"/>
    </source>
</evidence>
<dbReference type="GO" id="GO:0008360">
    <property type="term" value="P:regulation of cell shape"/>
    <property type="evidence" value="ECO:0007669"/>
    <property type="project" value="UniProtKB-KW"/>
</dbReference>
<dbReference type="Proteomes" id="UP000287233">
    <property type="component" value="Chromosome"/>
</dbReference>
<keyword evidence="6 14" id="KW-0812">Transmembrane</keyword>
<dbReference type="HAMAP" id="MF_01006">
    <property type="entry name" value="Undec_diphosphatase"/>
    <property type="match status" value="1"/>
</dbReference>
<keyword evidence="7 14" id="KW-0378">Hydrolase</keyword>
<evidence type="ECO:0000256" key="9">
    <source>
        <dbReference type="ARBA" id="ARBA00023136"/>
    </source>
</evidence>
<proteinExistence type="inferred from homology"/>
<comment type="subcellular location">
    <subcellularLocation>
        <location evidence="1 14">Cell membrane</location>
        <topology evidence="1 14">Multi-pass membrane protein</topology>
    </subcellularLocation>
</comment>
<evidence type="ECO:0000256" key="6">
    <source>
        <dbReference type="ARBA" id="ARBA00022692"/>
    </source>
</evidence>
<evidence type="ECO:0000256" key="8">
    <source>
        <dbReference type="ARBA" id="ARBA00022989"/>
    </source>
</evidence>
<dbReference type="GO" id="GO:0009252">
    <property type="term" value="P:peptidoglycan biosynthetic process"/>
    <property type="evidence" value="ECO:0007669"/>
    <property type="project" value="UniProtKB-KW"/>
</dbReference>
<keyword evidence="14" id="KW-0961">Cell wall biogenesis/degradation</keyword>
<dbReference type="EMBL" id="CP034928">
    <property type="protein sequence ID" value="QAA76648.1"/>
    <property type="molecule type" value="Genomic_DNA"/>
</dbReference>
<evidence type="ECO:0000256" key="5">
    <source>
        <dbReference type="ARBA" id="ARBA00022475"/>
    </source>
</evidence>
<evidence type="ECO:0000313" key="15">
    <source>
        <dbReference type="EMBL" id="QAA76648.1"/>
    </source>
</evidence>
<evidence type="ECO:0000256" key="3">
    <source>
        <dbReference type="ARBA" id="ARBA00012374"/>
    </source>
</evidence>
<dbReference type="PANTHER" id="PTHR30622:SF2">
    <property type="entry name" value="UNDECAPRENYL-DIPHOSPHATASE"/>
    <property type="match status" value="1"/>
</dbReference>
<comment type="similarity">
    <text evidence="2 14">Belongs to the UppP family.</text>
</comment>
<dbReference type="InterPro" id="IPR003824">
    <property type="entry name" value="UppP"/>
</dbReference>
<evidence type="ECO:0000256" key="7">
    <source>
        <dbReference type="ARBA" id="ARBA00022801"/>
    </source>
</evidence>
<comment type="miscellaneous">
    <text evidence="14">Bacitracin is thought to be involved in the inhibition of peptidoglycan synthesis by sequestering undecaprenyl diphosphate, thereby reducing the pool of lipid carrier available.</text>
</comment>
<feature type="transmembrane region" description="Helical" evidence="14">
    <location>
        <begin position="238"/>
        <end position="256"/>
    </location>
</feature>
<keyword evidence="5 14" id="KW-1003">Cell membrane</keyword>
<feature type="transmembrane region" description="Helical" evidence="14">
    <location>
        <begin position="181"/>
        <end position="199"/>
    </location>
</feature>
<gene>
    <name evidence="14" type="primary">uppP</name>
    <name evidence="15" type="ORF">BIP78_0882</name>
</gene>
<keyword evidence="14" id="KW-0573">Peptidoglycan synthesis</keyword>
<feature type="transmembrane region" description="Helical" evidence="14">
    <location>
        <begin position="105"/>
        <end position="123"/>
    </location>
</feature>
<dbReference type="GO" id="GO:0046677">
    <property type="term" value="P:response to antibiotic"/>
    <property type="evidence" value="ECO:0007669"/>
    <property type="project" value="UniProtKB-UniRule"/>
</dbReference>
<feature type="transmembrane region" description="Helical" evidence="14">
    <location>
        <begin position="78"/>
        <end position="99"/>
    </location>
</feature>
<protein>
    <recommendedName>
        <fullName evidence="4 14">Undecaprenyl-diphosphatase</fullName>
        <ecNumber evidence="3 14">3.6.1.27</ecNumber>
    </recommendedName>
    <alternativeName>
        <fullName evidence="12 14">Bacitracin resistance protein</fullName>
    </alternativeName>
    <alternativeName>
        <fullName evidence="11 14">Undecaprenyl pyrophosphate phosphatase</fullName>
    </alternativeName>
</protein>
<dbReference type="KEGG" id="bih:BIP78_0882"/>
<evidence type="ECO:0000256" key="12">
    <source>
        <dbReference type="ARBA" id="ARBA00032932"/>
    </source>
</evidence>
<dbReference type="EC" id="3.6.1.27" evidence="3 14"/>
<name>A0A410FUM8_BIPS1</name>
<dbReference type="AlphaFoldDB" id="A0A410FUM8"/>
<dbReference type="GO" id="GO:0071555">
    <property type="term" value="P:cell wall organization"/>
    <property type="evidence" value="ECO:0007669"/>
    <property type="project" value="UniProtKB-KW"/>
</dbReference>
<dbReference type="GO" id="GO:0050380">
    <property type="term" value="F:undecaprenyl-diphosphatase activity"/>
    <property type="evidence" value="ECO:0007669"/>
    <property type="project" value="UniProtKB-UniRule"/>
</dbReference>
<keyword evidence="9 14" id="KW-0472">Membrane</keyword>
<evidence type="ECO:0000256" key="1">
    <source>
        <dbReference type="ARBA" id="ARBA00004651"/>
    </source>
</evidence>
<evidence type="ECO:0000256" key="10">
    <source>
        <dbReference type="ARBA" id="ARBA00023251"/>
    </source>
</evidence>
<keyword evidence="14" id="KW-0133">Cell shape</keyword>
<evidence type="ECO:0000313" key="16">
    <source>
        <dbReference type="Proteomes" id="UP000287233"/>
    </source>
</evidence>
<evidence type="ECO:0000256" key="2">
    <source>
        <dbReference type="ARBA" id="ARBA00010621"/>
    </source>
</evidence>
<dbReference type="GO" id="GO:0005886">
    <property type="term" value="C:plasma membrane"/>
    <property type="evidence" value="ECO:0007669"/>
    <property type="project" value="UniProtKB-SubCell"/>
</dbReference>
<evidence type="ECO:0000256" key="13">
    <source>
        <dbReference type="ARBA" id="ARBA00047594"/>
    </source>
</evidence>